<dbReference type="Proteomes" id="UP000606730">
    <property type="component" value="Unassembled WGS sequence"/>
</dbReference>
<name>A0A917EIX0_9RHOB</name>
<evidence type="ECO:0000313" key="1">
    <source>
        <dbReference type="EMBL" id="GGE46673.1"/>
    </source>
</evidence>
<gene>
    <name evidence="1" type="ORF">GCM10011517_12990</name>
</gene>
<dbReference type="RefSeq" id="WP_095595879.1">
    <property type="nucleotide sequence ID" value="NZ_NSBU01000007.1"/>
</dbReference>
<reference evidence="1" key="1">
    <citation type="journal article" date="2014" name="Int. J. Syst. Evol. Microbiol.">
        <title>Complete genome sequence of Corynebacterium casei LMG S-19264T (=DSM 44701T), isolated from a smear-ripened cheese.</title>
        <authorList>
            <consortium name="US DOE Joint Genome Institute (JGI-PGF)"/>
            <person name="Walter F."/>
            <person name="Albersmeier A."/>
            <person name="Kalinowski J."/>
            <person name="Ruckert C."/>
        </authorList>
    </citation>
    <scope>NUCLEOTIDE SEQUENCE</scope>
    <source>
        <strain evidence="1">CGMCC 1.16012</strain>
    </source>
</reference>
<accession>A0A917EIX0</accession>
<reference evidence="1" key="2">
    <citation type="submission" date="2020-09" db="EMBL/GenBank/DDBJ databases">
        <authorList>
            <person name="Sun Q."/>
            <person name="Zhou Y."/>
        </authorList>
    </citation>
    <scope>NUCLEOTIDE SEQUENCE</scope>
    <source>
        <strain evidence="1">CGMCC 1.16012</strain>
    </source>
</reference>
<comment type="caution">
    <text evidence="1">The sequence shown here is derived from an EMBL/GenBank/DDBJ whole genome shotgun (WGS) entry which is preliminary data.</text>
</comment>
<protein>
    <submittedName>
        <fullName evidence="1">Uncharacterized protein</fullName>
    </submittedName>
</protein>
<dbReference type="AlphaFoldDB" id="A0A917EIX0"/>
<proteinExistence type="predicted"/>
<dbReference type="OrthoDB" id="7343073at2"/>
<dbReference type="EMBL" id="BMKN01000001">
    <property type="protein sequence ID" value="GGE46673.1"/>
    <property type="molecule type" value="Genomic_DNA"/>
</dbReference>
<sequence length="273" mass="30213">MGDQTLGRKTLLNKMLRPMGFGVHRLGSSEKTGEFETALVEFKTMIIPKLARQLDYQVQRGPFAGLQLPPKGSWSDLDLFAKLIGSYEQEVFDFLEAEIRQDPDLVINIGASEGFYAVGLKRRLASSEVYTFDIDIPSRGSLQECAATNSVSVHVLTEFAFSDPLTSIAGIARRPFFVVDCEGCEAGVVDMPASVRDRSSFLIELHDLFHPGLSEMLVETLKDSHDLQIASQQSRQVEDFAEVSQFSPVIGAVLLNEFRAGQMQWLYATPKGG</sequence>
<organism evidence="1 2">
    <name type="scientific">Actibacterium pelagium</name>
    <dbReference type="NCBI Taxonomy" id="2029103"/>
    <lineage>
        <taxon>Bacteria</taxon>
        <taxon>Pseudomonadati</taxon>
        <taxon>Pseudomonadota</taxon>
        <taxon>Alphaproteobacteria</taxon>
        <taxon>Rhodobacterales</taxon>
        <taxon>Roseobacteraceae</taxon>
        <taxon>Actibacterium</taxon>
    </lineage>
</organism>
<dbReference type="SUPFAM" id="SSF53335">
    <property type="entry name" value="S-adenosyl-L-methionine-dependent methyltransferases"/>
    <property type="match status" value="1"/>
</dbReference>
<dbReference type="InterPro" id="IPR029063">
    <property type="entry name" value="SAM-dependent_MTases_sf"/>
</dbReference>
<evidence type="ECO:0000313" key="2">
    <source>
        <dbReference type="Proteomes" id="UP000606730"/>
    </source>
</evidence>
<keyword evidence="2" id="KW-1185">Reference proteome</keyword>